<dbReference type="GO" id="GO:0004519">
    <property type="term" value="F:endonuclease activity"/>
    <property type="evidence" value="ECO:0007669"/>
    <property type="project" value="UniProtKB-KW"/>
</dbReference>
<keyword evidence="2" id="KW-1185">Reference proteome</keyword>
<keyword evidence="1" id="KW-0540">Nuclease</keyword>
<evidence type="ECO:0000313" key="1">
    <source>
        <dbReference type="EMBL" id="MFD1182847.1"/>
    </source>
</evidence>
<accession>A0ABW3SF47</accession>
<keyword evidence="1" id="KW-0378">Hydrolase</keyword>
<reference evidence="2" key="1">
    <citation type="journal article" date="2019" name="Int. J. Syst. Evol. Microbiol.">
        <title>The Global Catalogue of Microorganisms (GCM) 10K type strain sequencing project: providing services to taxonomists for standard genome sequencing and annotation.</title>
        <authorList>
            <consortium name="The Broad Institute Genomics Platform"/>
            <consortium name="The Broad Institute Genome Sequencing Center for Infectious Disease"/>
            <person name="Wu L."/>
            <person name="Ma J."/>
        </authorList>
    </citation>
    <scope>NUCLEOTIDE SEQUENCE [LARGE SCALE GENOMIC DNA]</scope>
    <source>
        <strain evidence="2">CCUG 48216</strain>
    </source>
</reference>
<proteinExistence type="predicted"/>
<comment type="caution">
    <text evidence="1">The sequence shown here is derived from an EMBL/GenBank/DDBJ whole genome shotgun (WGS) entry which is preliminary data.</text>
</comment>
<evidence type="ECO:0000313" key="2">
    <source>
        <dbReference type="Proteomes" id="UP001597211"/>
    </source>
</evidence>
<organism evidence="1 2">
    <name type="scientific">Paenibacillus timonensis</name>
    <dbReference type="NCBI Taxonomy" id="225915"/>
    <lineage>
        <taxon>Bacteria</taxon>
        <taxon>Bacillati</taxon>
        <taxon>Bacillota</taxon>
        <taxon>Bacilli</taxon>
        <taxon>Bacillales</taxon>
        <taxon>Paenibacillaceae</taxon>
        <taxon>Paenibacillus</taxon>
    </lineage>
</organism>
<dbReference type="EMBL" id="JBHTKZ010000032">
    <property type="protein sequence ID" value="MFD1182847.1"/>
    <property type="molecule type" value="Genomic_DNA"/>
</dbReference>
<name>A0ABW3SF47_9BACL</name>
<protein>
    <submittedName>
        <fullName evidence="1">Endonuclease domain-containing protein</fullName>
    </submittedName>
</protein>
<dbReference type="Proteomes" id="UP001597211">
    <property type="component" value="Unassembled WGS sequence"/>
</dbReference>
<dbReference type="RefSeq" id="WP_240270038.1">
    <property type="nucleotide sequence ID" value="NZ_JAKSXN010000036.1"/>
</dbReference>
<gene>
    <name evidence="1" type="ORF">ACFQ2Z_15915</name>
</gene>
<sequence>MNFEENYAAFLEYHLARRSGERRGRLERGHAHAESLFLRNVWWPLRGDFEGLHPEYEVSDWRGRSYFADFAWLPGDGELKLLFEIKGYAVHVRDMDRQKYCHELNRETFLHAMGYQVISFAYDDVEQRPELCINLLRMVLSRYHPERVPVSRGLLAEKELIRLAVQLARPIRPVDVRRHFEVDYRTAMIMLKKCCDKGWLKPVFNGKGERILRYELIRGAIQYMS</sequence>
<keyword evidence="1" id="KW-0255">Endonuclease</keyword>